<evidence type="ECO:0000313" key="1">
    <source>
        <dbReference type="EMBL" id="ALO26572.1"/>
    </source>
</evidence>
<dbReference type="Proteomes" id="UP000058857">
    <property type="component" value="Chromosome 1"/>
</dbReference>
<sequence>MNFLRKTGHGFSLMQLCPTIRSHFTLPKERWQNDTQGMTKQKIFLKWH</sequence>
<name>A0A0S2ISD3_LEPBO</name>
<accession>A0A0S2ISD3</accession>
<gene>
    <name evidence="1" type="ORF">LBBP_02323</name>
</gene>
<dbReference type="EMBL" id="CP012029">
    <property type="protein sequence ID" value="ALO26572.1"/>
    <property type="molecule type" value="Genomic_DNA"/>
</dbReference>
<protein>
    <submittedName>
        <fullName evidence="1">Uncharacterized protein</fullName>
    </submittedName>
</protein>
<organism evidence="1">
    <name type="scientific">Leptospira borgpetersenii serovar Ballum</name>
    <dbReference type="NCBI Taxonomy" id="280505"/>
    <lineage>
        <taxon>Bacteria</taxon>
        <taxon>Pseudomonadati</taxon>
        <taxon>Spirochaetota</taxon>
        <taxon>Spirochaetia</taxon>
        <taxon>Leptospirales</taxon>
        <taxon>Leptospiraceae</taxon>
        <taxon>Leptospira</taxon>
    </lineage>
</organism>
<evidence type="ECO:0000313" key="2">
    <source>
        <dbReference type="Proteomes" id="UP000058857"/>
    </source>
</evidence>
<proteinExistence type="predicted"/>
<dbReference type="AlphaFoldDB" id="A0A0S2ISD3"/>
<reference evidence="1 2" key="1">
    <citation type="journal article" date="2015" name="PLoS Negl. Trop. Dis.">
        <title>Distribution of Plasmids in Distinct Leptospira Pathogenic Species.</title>
        <authorList>
            <person name="Wang Y."/>
            <person name="Zhuang X."/>
            <person name="Zhong Y."/>
            <person name="Zhang C."/>
            <person name="Zhang Y."/>
            <person name="Zeng L."/>
            <person name="Zhu Y."/>
            <person name="He P."/>
            <person name="Dong K."/>
            <person name="Pal U."/>
            <person name="Guo X."/>
            <person name="Qin J."/>
        </authorList>
    </citation>
    <scope>NUCLEOTIDE SEQUENCE [LARGE SCALE GENOMIC DNA]</scope>
    <source>
        <strain evidence="1 2">56604</strain>
    </source>
</reference>